<keyword evidence="2" id="KW-1015">Disulfide bond</keyword>
<dbReference type="GO" id="GO:0043005">
    <property type="term" value="C:neuron projection"/>
    <property type="evidence" value="ECO:0007669"/>
    <property type="project" value="TreeGrafter"/>
</dbReference>
<dbReference type="PANTHER" id="PTHR12231">
    <property type="entry name" value="CTX-RELATED TYPE I TRANSMEMBRANE PROTEIN"/>
    <property type="match status" value="1"/>
</dbReference>
<protein>
    <recommendedName>
        <fullName evidence="5">Ig-like domain-containing protein</fullName>
    </recommendedName>
</protein>
<keyword evidence="1" id="KW-0677">Repeat</keyword>
<keyword evidence="3" id="KW-0393">Immunoglobulin domain</keyword>
<organism evidence="6">
    <name type="scientific">Timema monikensis</name>
    <dbReference type="NCBI Taxonomy" id="170555"/>
    <lineage>
        <taxon>Eukaryota</taxon>
        <taxon>Metazoa</taxon>
        <taxon>Ecdysozoa</taxon>
        <taxon>Arthropoda</taxon>
        <taxon>Hexapoda</taxon>
        <taxon>Insecta</taxon>
        <taxon>Pterygota</taxon>
        <taxon>Neoptera</taxon>
        <taxon>Polyneoptera</taxon>
        <taxon>Phasmatodea</taxon>
        <taxon>Timematodea</taxon>
        <taxon>Timematoidea</taxon>
        <taxon>Timematidae</taxon>
        <taxon>Timema</taxon>
    </lineage>
</organism>
<keyword evidence="4" id="KW-0732">Signal</keyword>
<feature type="chain" id="PRO_5031293246" description="Ig-like domain-containing protein" evidence="4">
    <location>
        <begin position="21"/>
        <end position="519"/>
    </location>
</feature>
<sequence>MIMGMRVVFFVGLSISQVYSEGPVQPISSVGSVYSEGPVQPISSVGSVYSEGPVQPLSSVGNVYSEGPVQPLSSVGNVYSEGAINVVDGEILHITKVSRLHMGAYLCIASNGVPPSISKRVLLRVQFPPMLSIPNQLEGAYIGQDVSLECHTEAYPTSINYWTTERGDMIVSGEKYESVTMDNGYNKYMMLKVRGVSKGDFGSYKCVAKNSLGETDGLIKLDGEYSQLIRAHSLSCILATAPDSGAFHDVNVHSHSRHDAHLLEEESLELNLCALFSPGSLELNLCAIFSPGSLELNLCALFSSGSLELNLFALFSPGSLELNSVLSPRRMLVHWRAGQRYRKQWKPRLEGGNRSRDYEVEGWRDSGEMEGFRLWRLYAAISGSTSRDTELRPPTEGPLVPTLLFVLPATLRGQLILLVPTPSAMALLYSHPRDCNAAAYNVLYGLERGGKGTPIRRIKLEVGRSTFKSRLRPKIYLSPYTRTHHLKTFLGRGRVKIFQKRGPLGWEKNRLCHPKRRDI</sequence>
<dbReference type="InterPro" id="IPR013783">
    <property type="entry name" value="Ig-like_fold"/>
</dbReference>
<dbReference type="PROSITE" id="PS50835">
    <property type="entry name" value="IG_LIKE"/>
    <property type="match status" value="1"/>
</dbReference>
<dbReference type="AlphaFoldDB" id="A0A7R9ECM4"/>
<dbReference type="Pfam" id="PF13927">
    <property type="entry name" value="Ig_3"/>
    <property type="match status" value="1"/>
</dbReference>
<proteinExistence type="predicted"/>
<evidence type="ECO:0000313" key="6">
    <source>
        <dbReference type="EMBL" id="CAD7431587.1"/>
    </source>
</evidence>
<dbReference type="EMBL" id="OB795048">
    <property type="protein sequence ID" value="CAD7431587.1"/>
    <property type="molecule type" value="Genomic_DNA"/>
</dbReference>
<dbReference type="InterPro" id="IPR036179">
    <property type="entry name" value="Ig-like_dom_sf"/>
</dbReference>
<gene>
    <name evidence="6" type="ORF">TMSB3V08_LOCUS8314</name>
</gene>
<evidence type="ECO:0000256" key="2">
    <source>
        <dbReference type="ARBA" id="ARBA00023157"/>
    </source>
</evidence>
<evidence type="ECO:0000256" key="3">
    <source>
        <dbReference type="ARBA" id="ARBA00023319"/>
    </source>
</evidence>
<evidence type="ECO:0000256" key="1">
    <source>
        <dbReference type="ARBA" id="ARBA00022737"/>
    </source>
</evidence>
<dbReference type="Gene3D" id="2.60.40.10">
    <property type="entry name" value="Immunoglobulins"/>
    <property type="match status" value="2"/>
</dbReference>
<name>A0A7R9ECM4_9NEOP</name>
<dbReference type="SUPFAM" id="SSF48726">
    <property type="entry name" value="Immunoglobulin"/>
    <property type="match status" value="2"/>
</dbReference>
<dbReference type="InterPro" id="IPR007110">
    <property type="entry name" value="Ig-like_dom"/>
</dbReference>
<dbReference type="InterPro" id="IPR051170">
    <property type="entry name" value="Neural/epithelial_adhesion"/>
</dbReference>
<feature type="domain" description="Ig-like" evidence="5">
    <location>
        <begin position="128"/>
        <end position="226"/>
    </location>
</feature>
<feature type="signal peptide" evidence="4">
    <location>
        <begin position="1"/>
        <end position="20"/>
    </location>
</feature>
<evidence type="ECO:0000256" key="4">
    <source>
        <dbReference type="SAM" id="SignalP"/>
    </source>
</evidence>
<evidence type="ECO:0000259" key="5">
    <source>
        <dbReference type="PROSITE" id="PS50835"/>
    </source>
</evidence>
<reference evidence="6" key="1">
    <citation type="submission" date="2020-11" db="EMBL/GenBank/DDBJ databases">
        <authorList>
            <person name="Tran Van P."/>
        </authorList>
    </citation>
    <scope>NUCLEOTIDE SEQUENCE</scope>
</reference>
<accession>A0A7R9ECM4</accession>
<dbReference type="FunFam" id="2.60.40.10:FF:000376">
    <property type="entry name" value="CLUMA_CG000981, isoform A"/>
    <property type="match status" value="1"/>
</dbReference>
<dbReference type="PANTHER" id="PTHR12231:SF253">
    <property type="entry name" value="DPR-INTERACTING PROTEIN ETA, ISOFORM B-RELATED"/>
    <property type="match status" value="1"/>
</dbReference>